<dbReference type="EMBL" id="JAPFFL010000002">
    <property type="protein sequence ID" value="KAJ6743282.1"/>
    <property type="molecule type" value="Genomic_DNA"/>
</dbReference>
<gene>
    <name evidence="1" type="ORF">OIU85_017264</name>
</gene>
<dbReference type="AlphaFoldDB" id="A0A9Q0V7A4"/>
<dbReference type="Gene3D" id="3.40.50.720">
    <property type="entry name" value="NAD(P)-binding Rossmann-like Domain"/>
    <property type="match status" value="1"/>
</dbReference>
<proteinExistence type="predicted"/>
<accession>A0A9Q0V7A4</accession>
<dbReference type="OrthoDB" id="7042322at2759"/>
<keyword evidence="2" id="KW-1185">Reference proteome</keyword>
<reference evidence="1" key="1">
    <citation type="submission" date="2022-11" db="EMBL/GenBank/DDBJ databases">
        <authorList>
            <person name="Hyden B.L."/>
            <person name="Feng K."/>
            <person name="Yates T."/>
            <person name="Jawdy S."/>
            <person name="Smart L.B."/>
            <person name="Muchero W."/>
        </authorList>
    </citation>
    <scope>NUCLEOTIDE SEQUENCE</scope>
    <source>
        <tissue evidence="1">Shoot tip</tissue>
    </source>
</reference>
<reference evidence="1" key="2">
    <citation type="journal article" date="2023" name="Int. J. Mol. Sci.">
        <title>De Novo Assembly and Annotation of 11 Diverse Shrub Willow (Salix) Genomes Reveals Novel Gene Organization in Sex-Linked Regions.</title>
        <authorList>
            <person name="Hyden B."/>
            <person name="Feng K."/>
            <person name="Yates T.B."/>
            <person name="Jawdy S."/>
            <person name="Cereghino C."/>
            <person name="Smart L.B."/>
            <person name="Muchero W."/>
        </authorList>
    </citation>
    <scope>NUCLEOTIDE SEQUENCE [LARGE SCALE GENOMIC DNA]</scope>
    <source>
        <tissue evidence="1">Shoot tip</tissue>
    </source>
</reference>
<comment type="caution">
    <text evidence="1">The sequence shown here is derived from an EMBL/GenBank/DDBJ whole genome shotgun (WGS) entry which is preliminary data.</text>
</comment>
<evidence type="ECO:0000313" key="1">
    <source>
        <dbReference type="EMBL" id="KAJ6743282.1"/>
    </source>
</evidence>
<organism evidence="1 2">
    <name type="scientific">Salix viminalis</name>
    <name type="common">Common osier</name>
    <name type="synonym">Basket willow</name>
    <dbReference type="NCBI Taxonomy" id="40686"/>
    <lineage>
        <taxon>Eukaryota</taxon>
        <taxon>Viridiplantae</taxon>
        <taxon>Streptophyta</taxon>
        <taxon>Embryophyta</taxon>
        <taxon>Tracheophyta</taxon>
        <taxon>Spermatophyta</taxon>
        <taxon>Magnoliopsida</taxon>
        <taxon>eudicotyledons</taxon>
        <taxon>Gunneridae</taxon>
        <taxon>Pentapetalae</taxon>
        <taxon>rosids</taxon>
        <taxon>fabids</taxon>
        <taxon>Malpighiales</taxon>
        <taxon>Salicaceae</taxon>
        <taxon>Saliceae</taxon>
        <taxon>Salix</taxon>
    </lineage>
</organism>
<evidence type="ECO:0000313" key="2">
    <source>
        <dbReference type="Proteomes" id="UP001151529"/>
    </source>
</evidence>
<sequence length="144" mass="15802">MILLVVERILSTAPEEVVNGGRSHGGRWSFWRAFSRTEFVEIVPKKKALIEAMEKAGKGYFFSKPGGDPVGADQAGAEFVVESTGAFTDKGKAAAHLKADVIYELCAAFRSLEVRHFDLLPEKGFEVDLDAIAALEDQNSEVLW</sequence>
<dbReference type="Proteomes" id="UP001151529">
    <property type="component" value="Chromosome 6"/>
</dbReference>
<protein>
    <submittedName>
        <fullName evidence="1">Uncharacterized protein</fullName>
    </submittedName>
</protein>
<name>A0A9Q0V7A4_SALVM</name>